<evidence type="ECO:0000256" key="1">
    <source>
        <dbReference type="SAM" id="Coils"/>
    </source>
</evidence>
<accession>A0ABS5CL00</accession>
<comment type="caution">
    <text evidence="3">The sequence shown here is derived from an EMBL/GenBank/DDBJ whole genome shotgun (WGS) entry which is preliminary data.</text>
</comment>
<reference evidence="3 4" key="1">
    <citation type="submission" date="2021-04" db="EMBL/GenBank/DDBJ databases">
        <title>Paenibacillus sp. DLE-14 whole genome sequence.</title>
        <authorList>
            <person name="Ham Y.J."/>
        </authorList>
    </citation>
    <scope>NUCLEOTIDE SEQUENCE [LARGE SCALE GENOMIC DNA]</scope>
    <source>
        <strain evidence="3 4">DLE-14</strain>
    </source>
</reference>
<dbReference type="EMBL" id="JAGKSP010000019">
    <property type="protein sequence ID" value="MBP3966546.1"/>
    <property type="molecule type" value="Genomic_DNA"/>
</dbReference>
<organism evidence="3 4">
    <name type="scientific">Paenibacillus lignilyticus</name>
    <dbReference type="NCBI Taxonomy" id="1172615"/>
    <lineage>
        <taxon>Bacteria</taxon>
        <taxon>Bacillati</taxon>
        <taxon>Bacillota</taxon>
        <taxon>Bacilli</taxon>
        <taxon>Bacillales</taxon>
        <taxon>Paenibacillaceae</taxon>
        <taxon>Paenibacillus</taxon>
    </lineage>
</organism>
<name>A0ABS5CL00_9BACL</name>
<evidence type="ECO:0000313" key="4">
    <source>
        <dbReference type="Proteomes" id="UP000673394"/>
    </source>
</evidence>
<feature type="coiled-coil region" evidence="1">
    <location>
        <begin position="70"/>
        <end position="97"/>
    </location>
</feature>
<feature type="domain" description="PIN like" evidence="2">
    <location>
        <begin position="19"/>
        <end position="255"/>
    </location>
</feature>
<dbReference type="InterPro" id="IPR041578">
    <property type="entry name" value="PIN_8"/>
</dbReference>
<dbReference type="Proteomes" id="UP000673394">
    <property type="component" value="Unassembled WGS sequence"/>
</dbReference>
<gene>
    <name evidence="3" type="ORF">I8J30_28010</name>
</gene>
<evidence type="ECO:0000313" key="3">
    <source>
        <dbReference type="EMBL" id="MBP3966546.1"/>
    </source>
</evidence>
<dbReference type="RefSeq" id="WP_210663806.1">
    <property type="nucleotide sequence ID" value="NZ_JAGKSP010000019.1"/>
</dbReference>
<proteinExistence type="predicted"/>
<keyword evidence="1" id="KW-0175">Coiled coil</keyword>
<sequence length="500" mass="58138">MAYNYPFEDFQEVWKEEPLIVLDTNAFLGLYRYSPNTANQFLSVMDRNREQIWIPAQVLSEFYNNHKDVVKREHNKYREVKKEIDRITENAKNSFEKQFIQFNKYSYPRVKELSKHIDASIESIREQAKKFETEVADDSKENIRMLKEDRVKQFFDKLVEDGNIGNMFTLSRLLGVYAEGENRYKYKIPPGYMDSVKDKDDETKTKKFGDLLLWKQLLEKAGATQKPIIFITLDEKEDWWVLGDDDQPISPRTELISEFREYSNKPFAMMSLSNFYNHASVLNNMVDNRTYLEMNSRAICYRLLDQSDWHTIADDNLNLTTYLIHGGDLQEYVDNPLQDVEVEGVSSPDLLIESVYINENHVNIEGKFTCEVEASITEAISSSYHEDYLFKITISGSISFEFEVDLLKKTNFIINNSLFVNCGGFEVIEAGYIYDDDVFDQDYDDSCVKCANPVTVHFTNHGESVCERCSTYYETCPECGTLFEEGTLGGAFCVKCIKNR</sequence>
<evidence type="ECO:0000259" key="2">
    <source>
        <dbReference type="Pfam" id="PF18476"/>
    </source>
</evidence>
<dbReference type="Pfam" id="PF18476">
    <property type="entry name" value="PIN_8"/>
    <property type="match status" value="1"/>
</dbReference>
<protein>
    <submittedName>
        <fullName evidence="3">DUF4935 domain-containing protein</fullName>
    </submittedName>
</protein>
<keyword evidence="4" id="KW-1185">Reference proteome</keyword>